<dbReference type="EC" id="3.4.19.12" evidence="2"/>
<dbReference type="GO" id="GO:1990380">
    <property type="term" value="F:K48-linked deubiquitinase activity"/>
    <property type="evidence" value="ECO:0007669"/>
    <property type="project" value="UniProtKB-UniRule"/>
</dbReference>
<keyword evidence="2" id="KW-0788">Thiol protease</keyword>
<keyword evidence="2" id="KW-0833">Ubl conjugation pathway</keyword>
<keyword evidence="5" id="KW-1185">Reference proteome</keyword>
<gene>
    <name evidence="4" type="ORF">DGAL_LOCUS9079</name>
</gene>
<keyword evidence="2" id="KW-0378">Hydrolase</keyword>
<evidence type="ECO:0000313" key="5">
    <source>
        <dbReference type="Proteomes" id="UP000789390"/>
    </source>
</evidence>
<evidence type="ECO:0000256" key="2">
    <source>
        <dbReference type="RuleBase" id="RU367088"/>
    </source>
</evidence>
<dbReference type="GO" id="GO:0004843">
    <property type="term" value="F:cysteine-type deubiquitinase activity"/>
    <property type="evidence" value="ECO:0007669"/>
    <property type="project" value="UniProtKB-UniRule"/>
</dbReference>
<comment type="similarity">
    <text evidence="1 2">Belongs to the MINDY deubiquitinase family. FAM188 subfamily.</text>
</comment>
<dbReference type="InterPro" id="IPR025257">
    <property type="entry name" value="MINDY-3/4_CD"/>
</dbReference>
<dbReference type="AlphaFoldDB" id="A0A8J2WG23"/>
<proteinExistence type="inferred from homology"/>
<dbReference type="OrthoDB" id="10263628at2759"/>
<sequence>MNSEIYSSKSAIRGERKESRIGNGDSIIPVLSTRRVDRKESRGVGNGICNILEKIPPVLSAKTSDRKESRTENGTKYVAENISPTHSSRLMLGVRERAASRQVQHMASVTFNGSKPITESIAIALRRIVFGECPAPVKTEYFLRGPGLVFREAERDLGFALMVSHAAGHSAALTNSLMMAVQTHILRILLFDVRPARVYQPEPLKPSFSMQQEALCTAVTDVIWKAGGSRYGLLCLPHPTHTHVEESDLFNADGVTEKLNLLECHNREELQYFVRRNLFLFQQDPGPALLLLIYSAVLSRGIEMQVTIAEDMGARWISATNSYHISLVNYSGDISFSAINLFLGGRASPYLYNGTNYREDKDNAMIAEPGIHVRSPIGLLIWMRTEEKTAAYKLGSRLKTPIYPIWLIVASEQSGVLFSDDRDLLRDYRSEIRFQLHYYTSTHNQLTPAVLLIRTRLLLDRREVTEEEVSHPILDKIVRTNTLSEQQWSVAGYRQRNAPFVLTCFLDKSITDTYTDTNTLVDNDQHPAMTRYPGRSTGIGAERPPLPNVLPVPATLGTPITESTAIVVFGQCPCLVRSEFFSRGPGMVFREAEQQLAYGLTFIGGDMTPLARSVLMIVQAQVLRTILFETDPNKTLKTRRDPLEPTRTIQKEALVTALADIIWRAGSGQGVLCLPNKSVVYLPESPQFNQDGVTEKLQLVPFGKWDELVTVLRRYIYIFQEEPGPAVLLLLYSAVLSRGLDRVNEDLMGRAANYSGLTNRGHLVTFKGSISNSVLCLLMTGRASPYLHNGVQYRGDEDNAAVAETGVLIRSPLGLLMWMGNEEKTIAANLGSRLKTPIFPVWLVICCDQTGLLFCLDRALMRDYRNEYNFQLHYFTSSHYQTSETILNICTRGFDETEPEIPLSTLDKVIRTKDSAMTLNPDKVDPSPSLPLQSIDANNSNNTARGFLAYAIANIIWKTGNGQSAILCLPQPNAVYVVGSPQFNEDGLTEKLQLCQMNRMKNYTKQFDATFTWSNNNLKFQEDPGPAVMLILYSAILTRGIKQVTEDMGKPSDGRTAS</sequence>
<dbReference type="GO" id="GO:0006508">
    <property type="term" value="P:proteolysis"/>
    <property type="evidence" value="ECO:0007669"/>
    <property type="project" value="UniProtKB-KW"/>
</dbReference>
<reference evidence="4" key="1">
    <citation type="submission" date="2021-11" db="EMBL/GenBank/DDBJ databases">
        <authorList>
            <person name="Schell T."/>
        </authorList>
    </citation>
    <scope>NUCLEOTIDE SEQUENCE</scope>
    <source>
        <strain evidence="4">M5</strain>
    </source>
</reference>
<evidence type="ECO:0000256" key="1">
    <source>
        <dbReference type="ARBA" id="ARBA00011074"/>
    </source>
</evidence>
<dbReference type="SMART" id="SM01174">
    <property type="entry name" value="DUF4205"/>
    <property type="match status" value="2"/>
</dbReference>
<comment type="function">
    <text evidence="2">Hydrolase that can remove 'Lys-48'-linked conjugated ubiquitin from proteins.</text>
</comment>
<dbReference type="PANTHER" id="PTHR12473:SF8">
    <property type="entry name" value="UBIQUITIN CARBOXYL-TERMINAL HYDROLASE MINDY-4-RELATED"/>
    <property type="match status" value="1"/>
</dbReference>
<evidence type="ECO:0000259" key="3">
    <source>
        <dbReference type="SMART" id="SM01174"/>
    </source>
</evidence>
<comment type="caution">
    <text evidence="4">The sequence shown here is derived from an EMBL/GenBank/DDBJ whole genome shotgun (WGS) entry which is preliminary data.</text>
</comment>
<name>A0A8J2WG23_9CRUS</name>
<dbReference type="Proteomes" id="UP000789390">
    <property type="component" value="Unassembled WGS sequence"/>
</dbReference>
<dbReference type="InterPro" id="IPR039785">
    <property type="entry name" value="MINY3/4"/>
</dbReference>
<protein>
    <recommendedName>
        <fullName evidence="2">Ubiquitin carboxyl-terminal hydrolase MINDY</fullName>
        <ecNumber evidence="2">3.4.19.12</ecNumber>
    </recommendedName>
</protein>
<keyword evidence="2" id="KW-0645">Protease</keyword>
<feature type="domain" description="Deubiquitinating enzyme MINDY-3/4 conserved" evidence="3">
    <location>
        <begin position="126"/>
        <end position="484"/>
    </location>
</feature>
<dbReference type="Pfam" id="PF13898">
    <property type="entry name" value="MINDY-3_4_CD"/>
    <property type="match status" value="3"/>
</dbReference>
<comment type="catalytic activity">
    <reaction evidence="2">
        <text>Thiol-dependent hydrolysis of ester, thioester, amide, peptide and isopeptide bonds formed by the C-terminal Gly of ubiquitin (a 76-residue protein attached to proteins as an intracellular targeting signal).</text>
        <dbReference type="EC" id="3.4.19.12"/>
    </reaction>
</comment>
<feature type="domain" description="Deubiquitinating enzyme MINDY-3/4 conserved" evidence="3">
    <location>
        <begin position="577"/>
        <end position="922"/>
    </location>
</feature>
<organism evidence="4 5">
    <name type="scientific">Daphnia galeata</name>
    <dbReference type="NCBI Taxonomy" id="27404"/>
    <lineage>
        <taxon>Eukaryota</taxon>
        <taxon>Metazoa</taxon>
        <taxon>Ecdysozoa</taxon>
        <taxon>Arthropoda</taxon>
        <taxon>Crustacea</taxon>
        <taxon>Branchiopoda</taxon>
        <taxon>Diplostraca</taxon>
        <taxon>Cladocera</taxon>
        <taxon>Anomopoda</taxon>
        <taxon>Daphniidae</taxon>
        <taxon>Daphnia</taxon>
    </lineage>
</organism>
<evidence type="ECO:0000313" key="4">
    <source>
        <dbReference type="EMBL" id="CAH0105937.1"/>
    </source>
</evidence>
<accession>A0A8J2WG23</accession>
<dbReference type="GO" id="GO:0071108">
    <property type="term" value="P:protein K48-linked deubiquitination"/>
    <property type="evidence" value="ECO:0007669"/>
    <property type="project" value="InterPro"/>
</dbReference>
<dbReference type="EMBL" id="CAKKLH010000204">
    <property type="protein sequence ID" value="CAH0105937.1"/>
    <property type="molecule type" value="Genomic_DNA"/>
</dbReference>
<dbReference type="PANTHER" id="PTHR12473">
    <property type="entry name" value="UBIQUITIN CARBOXYL-TERMINAL HYDROLASE MINDY-4-RELATED"/>
    <property type="match status" value="1"/>
</dbReference>